<reference evidence="16 17" key="1">
    <citation type="submission" date="2021-01" db="EMBL/GenBank/DDBJ databases">
        <title>Whole genome shotgun sequence of Catellatospora coxensis NBRC 107359.</title>
        <authorList>
            <person name="Komaki H."/>
            <person name="Tamura T."/>
        </authorList>
    </citation>
    <scope>NUCLEOTIDE SEQUENCE [LARGE SCALE GENOMIC DNA]</scope>
    <source>
        <strain evidence="16 17">NBRC 107359</strain>
    </source>
</reference>
<dbReference type="SUPFAM" id="SSF51905">
    <property type="entry name" value="FAD/NAD(P)-binding domain"/>
    <property type="match status" value="2"/>
</dbReference>
<evidence type="ECO:0000256" key="3">
    <source>
        <dbReference type="ARBA" id="ARBA00007588"/>
    </source>
</evidence>
<evidence type="ECO:0000256" key="12">
    <source>
        <dbReference type="ARBA" id="ARBA00031158"/>
    </source>
</evidence>
<dbReference type="EC" id="1.14.13.59" evidence="4"/>
<comment type="catalytic activity">
    <reaction evidence="15">
        <text>L-lysine + NADPH + O2 = N(6)-hydroxy-L-lysine + NADP(+) + H2O</text>
        <dbReference type="Rhea" id="RHEA:23228"/>
        <dbReference type="ChEBI" id="CHEBI:15377"/>
        <dbReference type="ChEBI" id="CHEBI:15379"/>
        <dbReference type="ChEBI" id="CHEBI:32551"/>
        <dbReference type="ChEBI" id="CHEBI:57783"/>
        <dbReference type="ChEBI" id="CHEBI:57820"/>
        <dbReference type="ChEBI" id="CHEBI:58349"/>
        <dbReference type="EC" id="1.14.13.59"/>
    </reaction>
</comment>
<name>A0A8J3PBI2_9ACTN</name>
<comment type="caution">
    <text evidence="16">The sequence shown here is derived from an EMBL/GenBank/DDBJ whole genome shotgun (WGS) entry which is preliminary data.</text>
</comment>
<sequence length="443" mass="48880">MQHNVEPCVDSDDDTLFDTIGVGFGPANIALAVAHSESQSGRSLAFLEANAGPTWQPGMLLDGSDIQHNPLRDFITPVNPCSRFGFLSYLKSQQRLFHFLNLDAPYPPRADYERYVRWVADQFAEQVRYSERVVAISLSDDPDPATGKRTVQVDTQNRTLRARSLSFAPGRSWHVPELFRPALGDAVFHANDYVVRREDWKKNGAPASVAVIGSSQSAVEIILDLHASLPGTVVNSVFRNFSYVLKDTSPFTEDLLFPSHTDYFYSASPVSKKRLTEQVLRSNYGSVDHDVIKKLYFTLYENSVRDDSSIVLRNNAHVTEVALVDGGVLLSLLDEHDGSTAKLHVDAVVLATGFRNFGTREHEELCHPLLEQVADAYEKDDDGTLRVTRSYQLVPADDGSAPAIFLNGLCESSHGLGDAGSFSLLSYRAAEVERALAAFLTGP</sequence>
<evidence type="ECO:0000256" key="4">
    <source>
        <dbReference type="ARBA" id="ARBA00013076"/>
    </source>
</evidence>
<comment type="pathway">
    <text evidence="2">Siderophore biosynthesis.</text>
</comment>
<evidence type="ECO:0000313" key="16">
    <source>
        <dbReference type="EMBL" id="GIG11371.1"/>
    </source>
</evidence>
<evidence type="ECO:0000256" key="6">
    <source>
        <dbReference type="ARBA" id="ARBA00022630"/>
    </source>
</evidence>
<keyword evidence="7" id="KW-0274">FAD</keyword>
<evidence type="ECO:0000313" key="17">
    <source>
        <dbReference type="Proteomes" id="UP000630887"/>
    </source>
</evidence>
<evidence type="ECO:0000256" key="15">
    <source>
        <dbReference type="ARBA" id="ARBA00048407"/>
    </source>
</evidence>
<keyword evidence="6" id="KW-0285">Flavoprotein</keyword>
<dbReference type="GO" id="GO:0047091">
    <property type="term" value="F:L-lysine 6-monooxygenase (NADPH) activity"/>
    <property type="evidence" value="ECO:0007669"/>
    <property type="project" value="UniProtKB-EC"/>
</dbReference>
<protein>
    <recommendedName>
        <fullName evidence="5">L-lysine N6-monooxygenase MbtG</fullName>
        <ecNumber evidence="4">1.14.13.59</ecNumber>
    </recommendedName>
    <alternativeName>
        <fullName evidence="14">Lysine 6-N-hydroxylase</fullName>
    </alternativeName>
    <alternativeName>
        <fullName evidence="13">Lysine N6-hydroxylase</fullName>
    </alternativeName>
    <alternativeName>
        <fullName evidence="11">Lysine-N-oxygenase</fullName>
    </alternativeName>
    <alternativeName>
        <fullName evidence="12">Mycobactin synthase protein G</fullName>
    </alternativeName>
</protein>
<evidence type="ECO:0000256" key="8">
    <source>
        <dbReference type="ARBA" id="ARBA00022857"/>
    </source>
</evidence>
<evidence type="ECO:0000256" key="14">
    <source>
        <dbReference type="ARBA" id="ARBA00032738"/>
    </source>
</evidence>
<evidence type="ECO:0000256" key="10">
    <source>
        <dbReference type="ARBA" id="ARBA00023033"/>
    </source>
</evidence>
<evidence type="ECO:0000256" key="1">
    <source>
        <dbReference type="ARBA" id="ARBA00001974"/>
    </source>
</evidence>
<gene>
    <name evidence="16" type="ORF">Cco03nite_80710</name>
</gene>
<proteinExistence type="inferred from homology"/>
<evidence type="ECO:0000256" key="9">
    <source>
        <dbReference type="ARBA" id="ARBA00023002"/>
    </source>
</evidence>
<dbReference type="Proteomes" id="UP000630887">
    <property type="component" value="Unassembled WGS sequence"/>
</dbReference>
<dbReference type="InterPro" id="IPR036188">
    <property type="entry name" value="FAD/NAD-bd_sf"/>
</dbReference>
<evidence type="ECO:0000256" key="2">
    <source>
        <dbReference type="ARBA" id="ARBA00004924"/>
    </source>
</evidence>
<keyword evidence="9" id="KW-0560">Oxidoreductase</keyword>
<comment type="similarity">
    <text evidence="3">Belongs to the lysine N(6)-hydroxylase/L-ornithine N(5)-oxygenase family.</text>
</comment>
<keyword evidence="8" id="KW-0521">NADP</keyword>
<accession>A0A8J3PBI2</accession>
<dbReference type="RefSeq" id="WP_203699323.1">
    <property type="nucleotide sequence ID" value="NZ_BAAALC010000066.1"/>
</dbReference>
<dbReference type="EMBL" id="BONI01000131">
    <property type="protein sequence ID" value="GIG11371.1"/>
    <property type="molecule type" value="Genomic_DNA"/>
</dbReference>
<evidence type="ECO:0000256" key="7">
    <source>
        <dbReference type="ARBA" id="ARBA00022827"/>
    </source>
</evidence>
<comment type="cofactor">
    <cofactor evidence="1">
        <name>FAD</name>
        <dbReference type="ChEBI" id="CHEBI:57692"/>
    </cofactor>
</comment>
<dbReference type="AlphaFoldDB" id="A0A8J3PBI2"/>
<keyword evidence="10" id="KW-0503">Monooxygenase</keyword>
<evidence type="ECO:0000256" key="11">
    <source>
        <dbReference type="ARBA" id="ARBA00029939"/>
    </source>
</evidence>
<dbReference type="Pfam" id="PF13434">
    <property type="entry name" value="Lys_Orn_oxgnase"/>
    <property type="match status" value="1"/>
</dbReference>
<keyword evidence="17" id="KW-1185">Reference proteome</keyword>
<organism evidence="16 17">
    <name type="scientific">Catellatospora coxensis</name>
    <dbReference type="NCBI Taxonomy" id="310354"/>
    <lineage>
        <taxon>Bacteria</taxon>
        <taxon>Bacillati</taxon>
        <taxon>Actinomycetota</taxon>
        <taxon>Actinomycetes</taxon>
        <taxon>Micromonosporales</taxon>
        <taxon>Micromonosporaceae</taxon>
        <taxon>Catellatospora</taxon>
    </lineage>
</organism>
<evidence type="ECO:0000256" key="5">
    <source>
        <dbReference type="ARBA" id="ARBA00016406"/>
    </source>
</evidence>
<dbReference type="Gene3D" id="3.50.50.60">
    <property type="entry name" value="FAD/NAD(P)-binding domain"/>
    <property type="match status" value="1"/>
</dbReference>
<dbReference type="InterPro" id="IPR025700">
    <property type="entry name" value="Lys/Orn_oxygenase"/>
</dbReference>
<dbReference type="GO" id="GO:0006879">
    <property type="term" value="P:intracellular iron ion homeostasis"/>
    <property type="evidence" value="ECO:0007669"/>
    <property type="project" value="TreeGrafter"/>
</dbReference>
<dbReference type="PANTHER" id="PTHR42802">
    <property type="entry name" value="MONOOXYGENASE"/>
    <property type="match status" value="1"/>
</dbReference>
<evidence type="ECO:0000256" key="13">
    <source>
        <dbReference type="ARBA" id="ARBA00032493"/>
    </source>
</evidence>
<dbReference type="PANTHER" id="PTHR42802:SF1">
    <property type="entry name" value="L-ORNITHINE N(5)-MONOOXYGENASE"/>
    <property type="match status" value="1"/>
</dbReference>